<keyword evidence="1" id="KW-0472">Membrane</keyword>
<dbReference type="GO" id="GO:0016020">
    <property type="term" value="C:membrane"/>
    <property type="evidence" value="ECO:0007669"/>
    <property type="project" value="InterPro"/>
</dbReference>
<reference evidence="2" key="1">
    <citation type="submission" date="2013-12" db="EMBL/GenBank/DDBJ databases">
        <title>A Varibaculum cambriense genome reconstructed from a premature infant gut community with otherwise low bacterial novelty that shifts toward anaerobic metabolism during the third week of life.</title>
        <authorList>
            <person name="Brown C.T."/>
            <person name="Sharon I."/>
            <person name="Thomas B.C."/>
            <person name="Castelle C.J."/>
            <person name="Morowitz M.J."/>
            <person name="Banfield J.F."/>
        </authorList>
    </citation>
    <scope>NUCLEOTIDE SEQUENCE</scope>
</reference>
<evidence type="ECO:0000256" key="1">
    <source>
        <dbReference type="SAM" id="Phobius"/>
    </source>
</evidence>
<name>W1Y5V8_9ZZZZ</name>
<keyword evidence="1" id="KW-1133">Transmembrane helix</keyword>
<dbReference type="Pfam" id="PF03616">
    <property type="entry name" value="Glt_symporter"/>
    <property type="match status" value="1"/>
</dbReference>
<keyword evidence="1" id="KW-0812">Transmembrane</keyword>
<accession>W1Y5V8</accession>
<protein>
    <submittedName>
        <fullName evidence="2">ESS family glutamate:sodium (Na+) symporter</fullName>
    </submittedName>
</protein>
<feature type="transmembrane region" description="Helical" evidence="1">
    <location>
        <begin position="20"/>
        <end position="39"/>
    </location>
</feature>
<dbReference type="InterPro" id="IPR004445">
    <property type="entry name" value="GltS"/>
</dbReference>
<organism evidence="2">
    <name type="scientific">human gut metagenome</name>
    <dbReference type="NCBI Taxonomy" id="408170"/>
    <lineage>
        <taxon>unclassified sequences</taxon>
        <taxon>metagenomes</taxon>
        <taxon>organismal metagenomes</taxon>
    </lineage>
</organism>
<dbReference type="GO" id="GO:0015501">
    <property type="term" value="F:glutamate:sodium symporter activity"/>
    <property type="evidence" value="ECO:0007669"/>
    <property type="project" value="InterPro"/>
</dbReference>
<dbReference type="EMBL" id="AZMM01009214">
    <property type="protein sequence ID" value="ETJ36529.1"/>
    <property type="molecule type" value="Genomic_DNA"/>
</dbReference>
<gene>
    <name evidence="2" type="ORF">Q604_UNBC09214G0001</name>
</gene>
<evidence type="ECO:0000313" key="2">
    <source>
        <dbReference type="EMBL" id="ETJ36529.1"/>
    </source>
</evidence>
<dbReference type="GO" id="GO:0015813">
    <property type="term" value="P:L-glutamate transmembrane transport"/>
    <property type="evidence" value="ECO:0007669"/>
    <property type="project" value="InterPro"/>
</dbReference>
<dbReference type="AlphaFoldDB" id="W1Y5V8"/>
<comment type="caution">
    <text evidence="2">The sequence shown here is derived from an EMBL/GenBank/DDBJ whole genome shotgun (WGS) entry which is preliminary data.</text>
</comment>
<sequence>MEGGHGNAAAYGKTLQDMGVDSAVAAALAAATLSLVFFMT</sequence>
<proteinExistence type="predicted"/>